<feature type="compositionally biased region" description="Low complexity" evidence="1">
    <location>
        <begin position="137"/>
        <end position="147"/>
    </location>
</feature>
<dbReference type="OrthoDB" id="5175573at2"/>
<protein>
    <submittedName>
        <fullName evidence="3">Amidase</fullName>
    </submittedName>
</protein>
<evidence type="ECO:0000313" key="3">
    <source>
        <dbReference type="EMBL" id="QEC46154.1"/>
    </source>
</evidence>
<dbReference type="InterPro" id="IPR036928">
    <property type="entry name" value="AS_sf"/>
</dbReference>
<dbReference type="SUPFAM" id="SSF75304">
    <property type="entry name" value="Amidase signature (AS) enzymes"/>
    <property type="match status" value="1"/>
</dbReference>
<keyword evidence="4" id="KW-1185">Reference proteome</keyword>
<feature type="domain" description="Amidase" evidence="2">
    <location>
        <begin position="55"/>
        <end position="404"/>
    </location>
</feature>
<evidence type="ECO:0000256" key="1">
    <source>
        <dbReference type="SAM" id="MobiDB-lite"/>
    </source>
</evidence>
<dbReference type="InterPro" id="IPR023631">
    <property type="entry name" value="Amidase_dom"/>
</dbReference>
<dbReference type="Pfam" id="PF01425">
    <property type="entry name" value="Amidase"/>
    <property type="match status" value="1"/>
</dbReference>
<name>A0A5B8TZK5_9ACTN</name>
<dbReference type="KEGG" id="bsol:FSW04_00280"/>
<reference evidence="3 4" key="1">
    <citation type="journal article" date="2018" name="J. Microbiol.">
        <title>Baekduia soli gen. nov., sp. nov., a novel bacterium isolated from the soil of Baekdu Mountain and proposal of a novel family name, Baekduiaceae fam. nov.</title>
        <authorList>
            <person name="An D.S."/>
            <person name="Siddiqi M.Z."/>
            <person name="Kim K.H."/>
            <person name="Yu H.S."/>
            <person name="Im W.T."/>
        </authorList>
    </citation>
    <scope>NUCLEOTIDE SEQUENCE [LARGE SCALE GENOMIC DNA]</scope>
    <source>
        <strain evidence="3 4">BR7-21</strain>
    </source>
</reference>
<dbReference type="EMBL" id="CP042430">
    <property type="protein sequence ID" value="QEC46154.1"/>
    <property type="molecule type" value="Genomic_DNA"/>
</dbReference>
<dbReference type="PANTHER" id="PTHR11895">
    <property type="entry name" value="TRANSAMIDASE"/>
    <property type="match status" value="1"/>
</dbReference>
<dbReference type="Gene3D" id="3.90.1300.10">
    <property type="entry name" value="Amidase signature (AS) domain"/>
    <property type="match status" value="1"/>
</dbReference>
<feature type="region of interest" description="Disordered" evidence="1">
    <location>
        <begin position="121"/>
        <end position="147"/>
    </location>
</feature>
<dbReference type="PANTHER" id="PTHR11895:SF151">
    <property type="entry name" value="GLUTAMYL-TRNA(GLN) AMIDOTRANSFERASE SUBUNIT A"/>
    <property type="match status" value="1"/>
</dbReference>
<proteinExistence type="predicted"/>
<dbReference type="AlphaFoldDB" id="A0A5B8TZK5"/>
<dbReference type="GO" id="GO:0003824">
    <property type="term" value="F:catalytic activity"/>
    <property type="evidence" value="ECO:0007669"/>
    <property type="project" value="InterPro"/>
</dbReference>
<organism evidence="3 4">
    <name type="scientific">Baekduia soli</name>
    <dbReference type="NCBI Taxonomy" id="496014"/>
    <lineage>
        <taxon>Bacteria</taxon>
        <taxon>Bacillati</taxon>
        <taxon>Actinomycetota</taxon>
        <taxon>Thermoleophilia</taxon>
        <taxon>Solirubrobacterales</taxon>
        <taxon>Baekduiaceae</taxon>
        <taxon>Baekduia</taxon>
    </lineage>
</organism>
<sequence length="433" mass="44574">MPATMELHERTATDLHDLVAGGAVAVQDVVDALVARIDALEHHLRAWTAVERGCADRGGAGPLHGVPVGIKDNIDTADLPTTYGSRQYAGHRPGEDAHAVALLRDAGGLVLGKTELPEFAAVQEPPPPTRNPHDPTRTPGGSSSGSAAAVAAGMVPVALGTQTTGSVVRPASFCGIFGFKPTFGSIATAGVRRITTSLDTVGVLARSVADVELLTGILAGTAPVAAPAAPRIGLLRTALWDAADPCTRDAMDAVAARIADAGADVEELELDPGAGALGEAAPCIQHVEMASLLADEPYDALADALRGMLDAGRATSPAAYAEAQDLVARWRPRVDERLRRHEAVLTPSVLGEAPGAETTGDPLFCRTWTLLGTPAMSMPLHRSPAGLPVGLQLVAPRGADAALLATARWVAERLLDDGRVAVVEPAAAQRDPG</sequence>
<evidence type="ECO:0000313" key="4">
    <source>
        <dbReference type="Proteomes" id="UP000321805"/>
    </source>
</evidence>
<dbReference type="InterPro" id="IPR000120">
    <property type="entry name" value="Amidase"/>
</dbReference>
<dbReference type="Proteomes" id="UP000321805">
    <property type="component" value="Chromosome"/>
</dbReference>
<evidence type="ECO:0000259" key="2">
    <source>
        <dbReference type="Pfam" id="PF01425"/>
    </source>
</evidence>
<accession>A0A5B8TZK5</accession>
<gene>
    <name evidence="3" type="ORF">FSW04_00280</name>
</gene>